<feature type="domain" description="Pvc16 N-terminal" evidence="1">
    <location>
        <begin position="9"/>
        <end position="196"/>
    </location>
</feature>
<sequence length="416" mass="46377">MSNYLAIATVTAILQQMLQTGIANDLPGARVTMIRPDNAGSGVSDTGINIFLYQASPNLTWRNADFGSRRPKDNLIKQAQLGLDLYYLLTFYGNEQELEPQRLLGSAIQTIIDQPTITSEMINRVVNSYSFPFLAASTLDEQVQVIKLSLLPMTSEELSRLWSTFFQLPYSLSLGFQATAILIEGRKLGKAPLPVRVRQFYFVPNQPMIEQVEPSAGINQPIIASSTLNIRGKQLLGNQTQIQIGEARVIPQNISDTQITLNFSALSSEQFNNLRAGVQGLQVIHASTDPIFAHSNRMIESNVIPLILRPTITIHPHRRNLEEVEVGLYSGDIEIQVDLRIGFKQRVFLLLNGITGENSESYIFAAKRRTRQTHTLIFSLENVKIGDYLARVQIDGAESPLNVDNDRYSGPILQIP</sequence>
<organism evidence="2 3">
    <name type="scientific">Limnoraphis robusta CS-951</name>
    <dbReference type="NCBI Taxonomy" id="1637645"/>
    <lineage>
        <taxon>Bacteria</taxon>
        <taxon>Bacillati</taxon>
        <taxon>Cyanobacteriota</taxon>
        <taxon>Cyanophyceae</taxon>
        <taxon>Oscillatoriophycideae</taxon>
        <taxon>Oscillatoriales</taxon>
        <taxon>Sirenicapillariaceae</taxon>
        <taxon>Limnoraphis</taxon>
    </lineage>
</organism>
<dbReference type="Pfam" id="PF14065">
    <property type="entry name" value="Pvc16_N"/>
    <property type="match status" value="1"/>
</dbReference>
<reference evidence="2 3" key="1">
    <citation type="submission" date="2015-06" db="EMBL/GenBank/DDBJ databases">
        <title>Draft genome assembly of filamentous brackish cyanobacterium Limnoraphis robusta strain CS-951.</title>
        <authorList>
            <person name="Willis A."/>
            <person name="Parks M."/>
            <person name="Burford M.A."/>
        </authorList>
    </citation>
    <scope>NUCLEOTIDE SEQUENCE [LARGE SCALE GENOMIC DNA]</scope>
    <source>
        <strain evidence="2 3">CS-951</strain>
    </source>
</reference>
<evidence type="ECO:0000313" key="2">
    <source>
        <dbReference type="EMBL" id="KKD39850.1"/>
    </source>
</evidence>
<dbReference type="AlphaFoldDB" id="A0A0F5YNS9"/>
<name>A0A0F5YNS9_9CYAN</name>
<dbReference type="RefSeq" id="WP_046276653.1">
    <property type="nucleotide sequence ID" value="NZ_LATL02000229.1"/>
</dbReference>
<dbReference type="OrthoDB" id="527247at2"/>
<protein>
    <recommendedName>
        <fullName evidence="1">Pvc16 N-terminal domain-containing protein</fullName>
    </recommendedName>
</protein>
<comment type="caution">
    <text evidence="2">The sequence shown here is derived from an EMBL/GenBank/DDBJ whole genome shotgun (WGS) entry which is preliminary data.</text>
</comment>
<dbReference type="Proteomes" id="UP000033607">
    <property type="component" value="Unassembled WGS sequence"/>
</dbReference>
<accession>A0A0F5YNS9</accession>
<proteinExistence type="predicted"/>
<dbReference type="EMBL" id="LATL02000229">
    <property type="protein sequence ID" value="KKD39850.1"/>
    <property type="molecule type" value="Genomic_DNA"/>
</dbReference>
<dbReference type="InterPro" id="IPR025351">
    <property type="entry name" value="Pvc16_N"/>
</dbReference>
<evidence type="ECO:0000313" key="3">
    <source>
        <dbReference type="Proteomes" id="UP000033607"/>
    </source>
</evidence>
<gene>
    <name evidence="2" type="ORF">WN50_01110</name>
</gene>
<evidence type="ECO:0000259" key="1">
    <source>
        <dbReference type="Pfam" id="PF14065"/>
    </source>
</evidence>
<dbReference type="PATRIC" id="fig|1637645.4.peg.4541"/>